<dbReference type="STRING" id="1089305.SAMN05444148_1901"/>
<evidence type="ECO:0000313" key="2">
    <source>
        <dbReference type="EMBL" id="SHH39358.1"/>
    </source>
</evidence>
<dbReference type="RefSeq" id="WP_073085836.1">
    <property type="nucleotide sequence ID" value="NZ_FQWS01000002.1"/>
</dbReference>
<reference evidence="3" key="1">
    <citation type="submission" date="2016-11" db="EMBL/GenBank/DDBJ databases">
        <authorList>
            <person name="Varghese N."/>
            <person name="Submissions S."/>
        </authorList>
    </citation>
    <scope>NUCLEOTIDE SEQUENCE [LARGE SCALE GENOMIC DNA]</scope>
    <source>
        <strain evidence="3">DSM 25330</strain>
    </source>
</reference>
<dbReference type="SUPFAM" id="SSF53756">
    <property type="entry name" value="UDP-Glycosyltransferase/glycogen phosphorylase"/>
    <property type="match status" value="1"/>
</dbReference>
<dbReference type="Pfam" id="PF00534">
    <property type="entry name" value="Glycos_transf_1"/>
    <property type="match status" value="1"/>
</dbReference>
<sequence length="374" mass="42448">MKLVIISHTEHYKTSDGDIVGWSPTVNEINHLAPYFTSITHVAMLHDTKAPKSVLNYSEPNVMFVALPALGGTSVWSKLKLILHLPKVISIVRKALKDADAFQLRTPTGIGVFLIPYLSWFSKKKGWFKYAGNWNQERPPFGYRLQRWMLKKQSRFVTINGRWDNQTKHCLTFENPCLTEADLNEGSETINQKQLTEKLNFCFVGRLETPKGVGRIINAFKTLSEVQKARVGHVHLVGDGKEKLEFESRAKDSGISFIFHGYMDREAVFEIYKTSQFFLMPTSASEGFPKVIAEAANFACIPVVSSVSAIAQYVEHEKNGFIIASVSSEGLKGELDKIFSLNNVDYKKLIDNNNYVEKFTFKHYTHRILTEILS</sequence>
<dbReference type="EMBL" id="FQWS01000002">
    <property type="protein sequence ID" value="SHH39358.1"/>
    <property type="molecule type" value="Genomic_DNA"/>
</dbReference>
<protein>
    <submittedName>
        <fullName evidence="2">Glycosyltransferase involved in cell wall bisynthesis</fullName>
    </submittedName>
</protein>
<proteinExistence type="predicted"/>
<evidence type="ECO:0000259" key="1">
    <source>
        <dbReference type="Pfam" id="PF00534"/>
    </source>
</evidence>
<dbReference type="AlphaFoldDB" id="A0A1M5SM56"/>
<dbReference type="GO" id="GO:0016757">
    <property type="term" value="F:glycosyltransferase activity"/>
    <property type="evidence" value="ECO:0007669"/>
    <property type="project" value="InterPro"/>
</dbReference>
<name>A0A1M5SM56_9FLAO</name>
<organism evidence="2 3">
    <name type="scientific">Winogradskyella jejuensis</name>
    <dbReference type="NCBI Taxonomy" id="1089305"/>
    <lineage>
        <taxon>Bacteria</taxon>
        <taxon>Pseudomonadati</taxon>
        <taxon>Bacteroidota</taxon>
        <taxon>Flavobacteriia</taxon>
        <taxon>Flavobacteriales</taxon>
        <taxon>Flavobacteriaceae</taxon>
        <taxon>Winogradskyella</taxon>
    </lineage>
</organism>
<dbReference type="Proteomes" id="UP000184522">
    <property type="component" value="Unassembled WGS sequence"/>
</dbReference>
<keyword evidence="3" id="KW-1185">Reference proteome</keyword>
<evidence type="ECO:0000313" key="3">
    <source>
        <dbReference type="Proteomes" id="UP000184522"/>
    </source>
</evidence>
<dbReference type="PANTHER" id="PTHR12526">
    <property type="entry name" value="GLYCOSYLTRANSFERASE"/>
    <property type="match status" value="1"/>
</dbReference>
<feature type="domain" description="Glycosyl transferase family 1" evidence="1">
    <location>
        <begin position="196"/>
        <end position="350"/>
    </location>
</feature>
<keyword evidence="2" id="KW-0808">Transferase</keyword>
<dbReference type="Gene3D" id="3.40.50.2000">
    <property type="entry name" value="Glycogen Phosphorylase B"/>
    <property type="match status" value="1"/>
</dbReference>
<dbReference type="PANTHER" id="PTHR12526:SF637">
    <property type="entry name" value="GLYCOSYLTRANSFERASE EPSF-RELATED"/>
    <property type="match status" value="1"/>
</dbReference>
<accession>A0A1M5SM56</accession>
<gene>
    <name evidence="2" type="ORF">SAMN05444148_1901</name>
</gene>
<dbReference type="OrthoDB" id="1395864at2"/>
<dbReference type="InterPro" id="IPR001296">
    <property type="entry name" value="Glyco_trans_1"/>
</dbReference>